<evidence type="ECO:0000256" key="1">
    <source>
        <dbReference type="SAM" id="MobiDB-lite"/>
    </source>
</evidence>
<sequence length="162" mass="18334">MDTTCDPDVVACFLGLMPEGHFTSGFIFELFSVPISDVQAVLLIGLFFDLKQAEAIPIALFHNWMSSSFEKRFAAGYEALAAIMDEWDDHEMPPSLKKLYSDTTKVQSALNQATKLMQRIDGPLNKALEQQQDLESPEGLRLEISFYSEEEEEEDDDEEVPF</sequence>
<reference evidence="2 3" key="1">
    <citation type="submission" date="2018-05" db="EMBL/GenBank/DDBJ databases">
        <title>Coraliomargarita sinensis sp. nov., isolated from a marine solar saltern.</title>
        <authorList>
            <person name="Zhou L.Y."/>
        </authorList>
    </citation>
    <scope>NUCLEOTIDE SEQUENCE [LARGE SCALE GENOMIC DNA]</scope>
    <source>
        <strain evidence="2 3">WN38</strain>
    </source>
</reference>
<evidence type="ECO:0000313" key="2">
    <source>
        <dbReference type="EMBL" id="PXA03890.1"/>
    </source>
</evidence>
<gene>
    <name evidence="2" type="ORF">DDZ13_09630</name>
</gene>
<feature type="compositionally biased region" description="Acidic residues" evidence="1">
    <location>
        <begin position="148"/>
        <end position="162"/>
    </location>
</feature>
<name>A0A317ZF17_9BACT</name>
<dbReference type="InParanoid" id="A0A317ZF17"/>
<protein>
    <submittedName>
        <fullName evidence="2">Uncharacterized protein</fullName>
    </submittedName>
</protein>
<dbReference type="Proteomes" id="UP000247099">
    <property type="component" value="Unassembled WGS sequence"/>
</dbReference>
<comment type="caution">
    <text evidence="2">The sequence shown here is derived from an EMBL/GenBank/DDBJ whole genome shotgun (WGS) entry which is preliminary data.</text>
</comment>
<dbReference type="EMBL" id="QHJQ01000006">
    <property type="protein sequence ID" value="PXA03890.1"/>
    <property type="molecule type" value="Genomic_DNA"/>
</dbReference>
<keyword evidence="3" id="KW-1185">Reference proteome</keyword>
<organism evidence="2 3">
    <name type="scientific">Coraliomargarita sinensis</name>
    <dbReference type="NCBI Taxonomy" id="2174842"/>
    <lineage>
        <taxon>Bacteria</taxon>
        <taxon>Pseudomonadati</taxon>
        <taxon>Verrucomicrobiota</taxon>
        <taxon>Opitutia</taxon>
        <taxon>Puniceicoccales</taxon>
        <taxon>Coraliomargaritaceae</taxon>
        <taxon>Coraliomargarita</taxon>
    </lineage>
</organism>
<proteinExistence type="predicted"/>
<feature type="region of interest" description="Disordered" evidence="1">
    <location>
        <begin position="127"/>
        <end position="162"/>
    </location>
</feature>
<accession>A0A317ZF17</accession>
<dbReference type="AlphaFoldDB" id="A0A317ZF17"/>
<evidence type="ECO:0000313" key="3">
    <source>
        <dbReference type="Proteomes" id="UP000247099"/>
    </source>
</evidence>